<name>A0A9P3UZG2_9MYCO</name>
<dbReference type="Gene3D" id="1.10.10.10">
    <property type="entry name" value="Winged helix-like DNA-binding domain superfamily/Winged helix DNA-binding domain"/>
    <property type="match status" value="1"/>
</dbReference>
<keyword evidence="8" id="KW-1185">Reference proteome</keyword>
<dbReference type="EMBL" id="BRXE01000045">
    <property type="protein sequence ID" value="GLB84265.1"/>
    <property type="molecule type" value="Genomic_DNA"/>
</dbReference>
<keyword evidence="2" id="KW-0238">DNA-binding</keyword>
<reference evidence="7" key="1">
    <citation type="submission" date="2022-08" db="EMBL/GenBank/DDBJ databases">
        <title>Mycobacterium kiyosense sp. nov., scotochromogenic slow-glowing species isolated from respiratory specimens.</title>
        <authorList>
            <person name="Fukano H."/>
            <person name="Kazumi Y."/>
            <person name="Sakagami N."/>
            <person name="Ato M."/>
            <person name="Mitarai S."/>
            <person name="Hoshino Y."/>
        </authorList>
    </citation>
    <scope>NUCLEOTIDE SEQUENCE</scope>
    <source>
        <strain evidence="7">1413</strain>
        <strain evidence="6">SRL2020-028</strain>
    </source>
</reference>
<keyword evidence="1" id="KW-0805">Transcription regulation</keyword>
<evidence type="ECO:0000313" key="8">
    <source>
        <dbReference type="Proteomes" id="UP001064782"/>
    </source>
</evidence>
<dbReference type="AlphaFoldDB" id="A0A9P3UZG2"/>
<dbReference type="PANTHER" id="PTHR44688:SF16">
    <property type="entry name" value="DNA-BINDING TRANSCRIPTIONAL ACTIVATOR DEVR_DOSR"/>
    <property type="match status" value="1"/>
</dbReference>
<dbReference type="PROSITE" id="PS00622">
    <property type="entry name" value="HTH_LUXR_1"/>
    <property type="match status" value="1"/>
</dbReference>
<dbReference type="InterPro" id="IPR036388">
    <property type="entry name" value="WH-like_DNA-bd_sf"/>
</dbReference>
<evidence type="ECO:0000259" key="5">
    <source>
        <dbReference type="PROSITE" id="PS50043"/>
    </source>
</evidence>
<dbReference type="CDD" id="cd06170">
    <property type="entry name" value="LuxR_C_like"/>
    <property type="match status" value="1"/>
</dbReference>
<dbReference type="NCBIfam" id="NF038181">
    <property type="entry name" value="reg_ATPase_IniR"/>
    <property type="match status" value="1"/>
</dbReference>
<dbReference type="InterPro" id="IPR000792">
    <property type="entry name" value="Tscrpt_reg_LuxR_C"/>
</dbReference>
<evidence type="ECO:0000313" key="7">
    <source>
        <dbReference type="EMBL" id="GLD32669.1"/>
    </source>
</evidence>
<dbReference type="PANTHER" id="PTHR44688">
    <property type="entry name" value="DNA-BINDING TRANSCRIPTIONAL ACTIVATOR DEVR_DOSR"/>
    <property type="match status" value="1"/>
</dbReference>
<dbReference type="EMBL" id="BRZI01000050">
    <property type="protein sequence ID" value="GLD32669.1"/>
    <property type="molecule type" value="Genomic_DNA"/>
</dbReference>
<dbReference type="Proteomes" id="UP001064782">
    <property type="component" value="Unassembled WGS sequence"/>
</dbReference>
<dbReference type="GO" id="GO:0003677">
    <property type="term" value="F:DNA binding"/>
    <property type="evidence" value="ECO:0007669"/>
    <property type="project" value="UniProtKB-KW"/>
</dbReference>
<protein>
    <submittedName>
        <fullName evidence="7">Helix-turn-helix transcriptional regulator</fullName>
    </submittedName>
</protein>
<comment type="caution">
    <text evidence="7">The sequence shown here is derived from an EMBL/GenBank/DDBJ whole genome shotgun (WGS) entry which is preliminary data.</text>
</comment>
<evidence type="ECO:0000313" key="6">
    <source>
        <dbReference type="EMBL" id="GLB84265.1"/>
    </source>
</evidence>
<evidence type="ECO:0000256" key="2">
    <source>
        <dbReference type="ARBA" id="ARBA00023125"/>
    </source>
</evidence>
<dbReference type="InterPro" id="IPR016032">
    <property type="entry name" value="Sig_transdc_resp-reg_C-effctor"/>
</dbReference>
<keyword evidence="3" id="KW-0804">Transcription</keyword>
<dbReference type="Pfam" id="PF00196">
    <property type="entry name" value="GerE"/>
    <property type="match status" value="1"/>
</dbReference>
<dbReference type="PROSITE" id="PS50043">
    <property type="entry name" value="HTH_LUXR_2"/>
    <property type="match status" value="1"/>
</dbReference>
<dbReference type="PRINTS" id="PR00038">
    <property type="entry name" value="HTHLUXR"/>
</dbReference>
<feature type="domain" description="HTH luxR-type" evidence="5">
    <location>
        <begin position="713"/>
        <end position="778"/>
    </location>
</feature>
<evidence type="ECO:0000256" key="4">
    <source>
        <dbReference type="SAM" id="MobiDB-lite"/>
    </source>
</evidence>
<dbReference type="GO" id="GO:0006355">
    <property type="term" value="P:regulation of DNA-templated transcription"/>
    <property type="evidence" value="ECO:0007669"/>
    <property type="project" value="InterPro"/>
</dbReference>
<evidence type="ECO:0000256" key="3">
    <source>
        <dbReference type="ARBA" id="ARBA00023163"/>
    </source>
</evidence>
<accession>A0A9P3UZG2</accession>
<evidence type="ECO:0000256" key="1">
    <source>
        <dbReference type="ARBA" id="ARBA00023015"/>
    </source>
</evidence>
<dbReference type="Proteomes" id="UP001165663">
    <property type="component" value="Unassembled WGS sequence"/>
</dbReference>
<feature type="region of interest" description="Disordered" evidence="4">
    <location>
        <begin position="698"/>
        <end position="721"/>
    </location>
</feature>
<proteinExistence type="predicted"/>
<gene>
    <name evidence="7" type="ORF">Mkiyose1413_45520</name>
    <name evidence="6" type="ORF">SRL2020028_35210</name>
</gene>
<sequence>MHALIGGGIGTGKTTVLAAVRDALHRAGLAAHSRVPREDDPPQDAFVVDDAQLLADADLARLTERVTDGRGTVVVAAEVHEQRPGLRSLVTAIERHRPRISLSPLPVEERLRDCTGGLTFLVHAVSTAGQPPVDAARLALGNRIRRIDEPTLDTLLLMSLTHELGGADVAGALGISVSEARVLVDRTRAGGLVEPSHPRAFLQLVHEAVAQVLGNARHHELETSLLRSQLDISTLSTDLALRLAEHGLRDDRLAGVLAGHAAQTRTDPAQAVRLYRAAVQAGAAGLTSRLADALALSGDCAAAAALADELLSSSDSTERAAAVRIAASIATHDGNAAQAAELFAWLGPYPDAVISSAAAIVIAATGDVAAARVALRLKDSGPPTMAARASRGLAEGLLQTMDQPYPAAMAKLSQAGAEQAIGEAFPDSPTALITLAAIHGGDPVRAHSVIGRAVRGGGNALFDRRHLLLAGWIKMQDGQLAAAAADVAAATADTDLHRRDALWAAALQTAIARRSGEAGALQKHWYAAMEVLAEYSVDLFALLPLGELWVAAARMRQVGQLRHQLEQAFALLDSLGNPALWSNSLHWAGVHAGILASSPESVAPHGQALSAAAADSAFAQALSGAGRTWLRVLADQVDADEVTAAARALAHVGLTSDATRLAGQAALQTPDARVSGAMLQLARDLKLSTGFGETTAISEASVESKPGAPAPRQPTSGTRLSDREREVAELLLLGLPYRDIGNRLFISAKTVEHHVARIRGRLGAGSRSEMLSMLRTMLAPEG</sequence>
<dbReference type="SUPFAM" id="SSF46894">
    <property type="entry name" value="C-terminal effector domain of the bipartite response regulators"/>
    <property type="match status" value="1"/>
</dbReference>
<dbReference type="SMART" id="SM00421">
    <property type="entry name" value="HTH_LUXR"/>
    <property type="match status" value="1"/>
</dbReference>
<organism evidence="7 8">
    <name type="scientific">Mycobacterium kiyosense</name>
    <dbReference type="NCBI Taxonomy" id="2871094"/>
    <lineage>
        <taxon>Bacteria</taxon>
        <taxon>Bacillati</taxon>
        <taxon>Actinomycetota</taxon>
        <taxon>Actinomycetes</taxon>
        <taxon>Mycobacteriales</taxon>
        <taxon>Mycobacteriaceae</taxon>
        <taxon>Mycobacterium</taxon>
    </lineage>
</organism>